<dbReference type="OrthoDB" id="9815357at2"/>
<dbReference type="PANTHER" id="PTHR34001">
    <property type="entry name" value="BLL7405 PROTEIN"/>
    <property type="match status" value="1"/>
</dbReference>
<dbReference type="STRING" id="1336235.GCA_000518785_00993"/>
<organism evidence="8 9">
    <name type="scientific">Ciceribacter selenitireducens ATCC BAA-1503</name>
    <dbReference type="NCBI Taxonomy" id="1336235"/>
    <lineage>
        <taxon>Bacteria</taxon>
        <taxon>Pseudomonadati</taxon>
        <taxon>Pseudomonadota</taxon>
        <taxon>Alphaproteobacteria</taxon>
        <taxon>Hyphomicrobiales</taxon>
        <taxon>Rhizobiaceae</taxon>
        <taxon>Ciceribacter</taxon>
    </lineage>
</organism>
<accession>A0A376AAR5</accession>
<sequence>MTKTLKPLALTLMAAFATAPVHAADLTYSEPAPSYEEPAATSSGFTGAYAGIHAGMSSERINPFAGDKEFMGGIQGGYNTEVNGVIVGGELEYSHLGDTEVDVPRGALIERHRVAAKAKAGAAMGETLLYGTAGMAMTSLRDGKTVEGPDGWKPGYLLGAGVEQNLNANLSAKVEYNYVRTNDVRSFDGVTTSQTDISDHVIKGGVNYKF</sequence>
<feature type="signal peptide" evidence="6">
    <location>
        <begin position="1"/>
        <end position="23"/>
    </location>
</feature>
<dbReference type="SUPFAM" id="SSF56925">
    <property type="entry name" value="OMPA-like"/>
    <property type="match status" value="1"/>
</dbReference>
<dbReference type="EMBL" id="UEYP01000015">
    <property type="protein sequence ID" value="SSC64951.1"/>
    <property type="molecule type" value="Genomic_DNA"/>
</dbReference>
<comment type="similarity">
    <text evidence="5">Belongs to the Omp25/RopB family.</text>
</comment>
<dbReference type="Gene3D" id="2.40.160.20">
    <property type="match status" value="1"/>
</dbReference>
<evidence type="ECO:0000256" key="3">
    <source>
        <dbReference type="ARBA" id="ARBA00023136"/>
    </source>
</evidence>
<name>A0A376AAR5_9HYPH</name>
<dbReference type="AlphaFoldDB" id="A0A376AAR5"/>
<evidence type="ECO:0000256" key="6">
    <source>
        <dbReference type="SAM" id="SignalP"/>
    </source>
</evidence>
<feature type="domain" description="Outer membrane protein beta-barrel" evidence="7">
    <location>
        <begin position="38"/>
        <end position="210"/>
    </location>
</feature>
<dbReference type="InterPro" id="IPR027385">
    <property type="entry name" value="Beta-barrel_OMP"/>
</dbReference>
<dbReference type="PANTHER" id="PTHR34001:SF3">
    <property type="entry name" value="BLL7405 PROTEIN"/>
    <property type="match status" value="1"/>
</dbReference>
<dbReference type="InterPro" id="IPR051692">
    <property type="entry name" value="OMP-like"/>
</dbReference>
<proteinExistence type="inferred from homology"/>
<evidence type="ECO:0000259" key="7">
    <source>
        <dbReference type="Pfam" id="PF13505"/>
    </source>
</evidence>
<reference evidence="9" key="1">
    <citation type="submission" date="2018-07" db="EMBL/GenBank/DDBJ databases">
        <authorList>
            <person name="Peiro R."/>
            <person name="Begona"/>
            <person name="Cbmso G."/>
            <person name="Lopez M."/>
            <person name="Gonzalez S."/>
        </authorList>
    </citation>
    <scope>NUCLEOTIDE SEQUENCE [LARGE SCALE GENOMIC DNA]</scope>
</reference>
<evidence type="ECO:0000256" key="1">
    <source>
        <dbReference type="ARBA" id="ARBA00004442"/>
    </source>
</evidence>
<dbReference type="GO" id="GO:0009279">
    <property type="term" value="C:cell outer membrane"/>
    <property type="evidence" value="ECO:0007669"/>
    <property type="project" value="UniProtKB-SubCell"/>
</dbReference>
<dbReference type="Pfam" id="PF13505">
    <property type="entry name" value="OMP_b-brl"/>
    <property type="match status" value="1"/>
</dbReference>
<keyword evidence="2 6" id="KW-0732">Signal</keyword>
<evidence type="ECO:0000256" key="4">
    <source>
        <dbReference type="ARBA" id="ARBA00023237"/>
    </source>
</evidence>
<dbReference type="RefSeq" id="WP_115672094.1">
    <property type="nucleotide sequence ID" value="NZ_UEYP01000015.1"/>
</dbReference>
<evidence type="ECO:0000256" key="5">
    <source>
        <dbReference type="ARBA" id="ARBA00038306"/>
    </source>
</evidence>
<gene>
    <name evidence="8" type="ORF">RHIZ70_659</name>
</gene>
<evidence type="ECO:0000313" key="9">
    <source>
        <dbReference type="Proteomes" id="UP000254764"/>
    </source>
</evidence>
<keyword evidence="9" id="KW-1185">Reference proteome</keyword>
<protein>
    <recommendedName>
        <fullName evidence="7">Outer membrane protein beta-barrel domain-containing protein</fullName>
    </recommendedName>
</protein>
<evidence type="ECO:0000256" key="2">
    <source>
        <dbReference type="ARBA" id="ARBA00022729"/>
    </source>
</evidence>
<dbReference type="Proteomes" id="UP000254764">
    <property type="component" value="Unassembled WGS sequence"/>
</dbReference>
<evidence type="ECO:0000313" key="8">
    <source>
        <dbReference type="EMBL" id="SSC64951.1"/>
    </source>
</evidence>
<feature type="chain" id="PRO_5016894766" description="Outer membrane protein beta-barrel domain-containing protein" evidence="6">
    <location>
        <begin position="24"/>
        <end position="210"/>
    </location>
</feature>
<keyword evidence="3" id="KW-0472">Membrane</keyword>
<keyword evidence="4" id="KW-0998">Cell outer membrane</keyword>
<comment type="subcellular location">
    <subcellularLocation>
        <location evidence="1">Cell outer membrane</location>
    </subcellularLocation>
</comment>
<dbReference type="InterPro" id="IPR011250">
    <property type="entry name" value="OMP/PagP_B-barrel"/>
</dbReference>